<reference evidence="1" key="1">
    <citation type="submission" date="2022-07" db="EMBL/GenBank/DDBJ databases">
        <title>Parvularcula maris sp. nov., an algicidal bacterium isolated from seawater.</title>
        <authorList>
            <person name="Li F."/>
        </authorList>
    </citation>
    <scope>NUCLEOTIDE SEQUENCE</scope>
    <source>
        <strain evidence="1">BGMRC 0090</strain>
    </source>
</reference>
<comment type="caution">
    <text evidence="1">The sequence shown here is derived from an EMBL/GenBank/DDBJ whole genome shotgun (WGS) entry which is preliminary data.</text>
</comment>
<dbReference type="Proteomes" id="UP001142610">
    <property type="component" value="Unassembled WGS sequence"/>
</dbReference>
<keyword evidence="2" id="KW-1185">Reference proteome</keyword>
<dbReference type="RefSeq" id="WP_256619869.1">
    <property type="nucleotide sequence ID" value="NZ_JANIBC010000010.1"/>
</dbReference>
<gene>
    <name evidence="1" type="ORF">NOG11_11285</name>
</gene>
<dbReference type="AlphaFoldDB" id="A0A9X2RKU6"/>
<evidence type="ECO:0008006" key="3">
    <source>
        <dbReference type="Google" id="ProtNLM"/>
    </source>
</evidence>
<dbReference type="EMBL" id="JANIBC010000010">
    <property type="protein sequence ID" value="MCQ8185972.1"/>
    <property type="molecule type" value="Genomic_DNA"/>
</dbReference>
<dbReference type="Gene3D" id="3.40.50.1980">
    <property type="entry name" value="Nitrogenase molybdenum iron protein domain"/>
    <property type="match status" value="2"/>
</dbReference>
<evidence type="ECO:0000313" key="1">
    <source>
        <dbReference type="EMBL" id="MCQ8185972.1"/>
    </source>
</evidence>
<dbReference type="SUPFAM" id="SSF53807">
    <property type="entry name" value="Helical backbone' metal receptor"/>
    <property type="match status" value="1"/>
</dbReference>
<protein>
    <recommendedName>
        <fullName evidence="3">ABC transporter substrate-binding protein</fullName>
    </recommendedName>
</protein>
<name>A0A9X2RKU6_9PROT</name>
<proteinExistence type="predicted"/>
<evidence type="ECO:0000313" key="2">
    <source>
        <dbReference type="Proteomes" id="UP001142610"/>
    </source>
</evidence>
<organism evidence="1 2">
    <name type="scientific">Parvularcula maris</name>
    <dbReference type="NCBI Taxonomy" id="2965077"/>
    <lineage>
        <taxon>Bacteria</taxon>
        <taxon>Pseudomonadati</taxon>
        <taxon>Pseudomonadota</taxon>
        <taxon>Alphaproteobacteria</taxon>
        <taxon>Parvularculales</taxon>
        <taxon>Parvularculaceae</taxon>
        <taxon>Parvularcula</taxon>
    </lineage>
</organism>
<accession>A0A9X2RKU6</accession>
<sequence>MRWMLAALLFFGAAAATPDERIVSIDHCADLHILAFAERSSVAALSEGAEGDFAFLRDRAKGLHKVPPEAEAILAHRPTLVVRSYGGDARLVSLLRRSGVEIIEIGFPATPKEIAANTERLASRLGGKAPGPLAETPRSGVDRTALYLTPSGVVAGRGTLTSLLLEQAGLTNYEQRSGWHELPLEELVGQKPDLIVTGFFDSRDRFEGWWDTMRHPLARGLLEDTPRTDIPGDRMACAAFPMLAVPRLIEEGL</sequence>